<organism evidence="20">
    <name type="scientific">Kwoniella dejecticola CBS 10117</name>
    <dbReference type="NCBI Taxonomy" id="1296121"/>
    <lineage>
        <taxon>Eukaryota</taxon>
        <taxon>Fungi</taxon>
        <taxon>Dikarya</taxon>
        <taxon>Basidiomycota</taxon>
        <taxon>Agaricomycotina</taxon>
        <taxon>Tremellomycetes</taxon>
        <taxon>Tremellales</taxon>
        <taxon>Cryptococcaceae</taxon>
        <taxon>Kwoniella</taxon>
    </lineage>
</organism>
<evidence type="ECO:0000256" key="8">
    <source>
        <dbReference type="ARBA" id="ARBA00022598"/>
    </source>
</evidence>
<proteinExistence type="inferred from homology"/>
<dbReference type="InterPro" id="IPR036565">
    <property type="entry name" value="Mur-like_cat_sf"/>
</dbReference>
<comment type="pathway">
    <text evidence="4 17">Cofactor biosynthesis; tetrahydrofolylpolyglutamate biosynthesis.</text>
</comment>
<dbReference type="GO" id="GO:0005524">
    <property type="term" value="F:ATP binding"/>
    <property type="evidence" value="ECO:0007669"/>
    <property type="project" value="UniProtKB-KW"/>
</dbReference>
<dbReference type="GO" id="GO:0005759">
    <property type="term" value="C:mitochondrial matrix"/>
    <property type="evidence" value="ECO:0007669"/>
    <property type="project" value="UniProtKB-SubCell"/>
</dbReference>
<comment type="cofactor">
    <cofactor evidence="17">
        <name>a monovalent cation</name>
        <dbReference type="ChEBI" id="CHEBI:60242"/>
    </cofactor>
    <text evidence="17">A monovalent cation.</text>
</comment>
<dbReference type="PROSITE" id="PS01012">
    <property type="entry name" value="FOLYLPOLYGLU_SYNT_2"/>
    <property type="match status" value="1"/>
</dbReference>
<dbReference type="GO" id="GO:0004326">
    <property type="term" value="F:tetrahydrofolylpolyglutamate synthase activity"/>
    <property type="evidence" value="ECO:0007669"/>
    <property type="project" value="UniProtKB-EC"/>
</dbReference>
<dbReference type="AlphaFoldDB" id="A0A1A6AGU4"/>
<dbReference type="RefSeq" id="XP_018267137.1">
    <property type="nucleotide sequence ID" value="XM_018404483.1"/>
</dbReference>
<dbReference type="Gene3D" id="3.40.1190.10">
    <property type="entry name" value="Mur-like, catalytic domain"/>
    <property type="match status" value="1"/>
</dbReference>
<keyword evidence="10 18" id="KW-0547">Nucleotide-binding</keyword>
<comment type="subcellular location">
    <subcellularLocation>
        <location evidence="3">Cytoplasm</location>
    </subcellularLocation>
    <subcellularLocation>
        <location evidence="1">Mitochondrion inner membrane</location>
    </subcellularLocation>
    <subcellularLocation>
        <location evidence="2">Mitochondrion matrix</location>
    </subcellularLocation>
</comment>
<evidence type="ECO:0000256" key="16">
    <source>
        <dbReference type="ARBA" id="ARBA00047493"/>
    </source>
</evidence>
<evidence type="ECO:0000313" key="21">
    <source>
        <dbReference type="EMBL" id="WWC58573.1"/>
    </source>
</evidence>
<dbReference type="GO" id="GO:0006730">
    <property type="term" value="P:one-carbon metabolic process"/>
    <property type="evidence" value="ECO:0007669"/>
    <property type="project" value="UniProtKB-KW"/>
</dbReference>
<dbReference type="VEuPathDB" id="FungiDB:I303_01120"/>
<evidence type="ECO:0000256" key="5">
    <source>
        <dbReference type="ARBA" id="ARBA00008276"/>
    </source>
</evidence>
<sequence>MARSKTYSEAISLLNTCQSNAATIEAIRKSGGRMNEYAVAEMHDYLRKIGYKPDDLNQLNVVHITGTKGKGSTSAFTERILRTHIPGGKIGLYTSPHLCAVRERIRINGEPISEEAFAKYFFEVWEKLENDPKTLTPQTPQFPIYFRLLTLLAFHVFISERITATVLEVGIGGLYDSTNIVPKPIVTGITSLGLDHTAVLGNTIEEIARNKAGIYKKDVPALSVVQDQGGEVLKEVAEKNGAPFEVIPTISPTPLGLPGAHQLINASLAVALSSKFLSIQKYPFQAPTQSSTSTSNLTSGIPESFVKPLAETRWPGRCQQVQQGEITWLFDGAHTIESLRSCAEWAFDGDRKPNVLIFNCSGGRAGESLLNELLATGSKKQGMSKEELGRQFDSIIFCTNVTYTDGHFKSDLDAKAIDPNDLSHLITQNALRDSWIKLNPSFDPARVHAVASIQHAINIVRGLGEKQVLVAGSLHLVGGVMEVAGLQDALSMV</sequence>
<dbReference type="InterPro" id="IPR036615">
    <property type="entry name" value="Mur_ligase_C_dom_sf"/>
</dbReference>
<name>A0A1A6AGU4_9TREE</name>
<evidence type="ECO:0000256" key="4">
    <source>
        <dbReference type="ARBA" id="ARBA00005150"/>
    </source>
</evidence>
<reference evidence="21" key="3">
    <citation type="submission" date="2024-02" db="EMBL/GenBank/DDBJ databases">
        <title>Comparative genomics of Cryptococcus and Kwoniella reveals pathogenesis evolution and contrasting modes of karyotype evolution via chromosome fusion or intercentromeric recombination.</title>
        <authorList>
            <person name="Coelho M.A."/>
            <person name="David-Palma M."/>
            <person name="Shea T."/>
            <person name="Bowers K."/>
            <person name="McGinley-Smith S."/>
            <person name="Mohammad A.W."/>
            <person name="Gnirke A."/>
            <person name="Yurkov A.M."/>
            <person name="Nowrousian M."/>
            <person name="Sun S."/>
            <person name="Cuomo C.A."/>
            <person name="Heitman J."/>
        </authorList>
    </citation>
    <scope>NUCLEOTIDE SEQUENCE</scope>
    <source>
        <strain evidence="21">CBS 10117</strain>
    </source>
</reference>
<evidence type="ECO:0000256" key="10">
    <source>
        <dbReference type="ARBA" id="ARBA00022741"/>
    </source>
</evidence>
<dbReference type="GO" id="GO:0005829">
    <property type="term" value="C:cytosol"/>
    <property type="evidence" value="ECO:0007669"/>
    <property type="project" value="TreeGrafter"/>
</dbReference>
<gene>
    <name evidence="20" type="ORF">I303_01120</name>
    <name evidence="21" type="ORF">I303_101116</name>
</gene>
<dbReference type="PIRSF" id="PIRSF038895">
    <property type="entry name" value="FPGS"/>
    <property type="match status" value="1"/>
</dbReference>
<keyword evidence="8 17" id="KW-0436">Ligase</keyword>
<dbReference type="EMBL" id="KI894027">
    <property type="protein sequence ID" value="OBR89295.1"/>
    <property type="molecule type" value="Genomic_DNA"/>
</dbReference>
<evidence type="ECO:0000256" key="15">
    <source>
        <dbReference type="ARBA" id="ARBA00023136"/>
    </source>
</evidence>
<dbReference type="InterPro" id="IPR018109">
    <property type="entry name" value="Folylpolyglutamate_synth_CS"/>
</dbReference>
<dbReference type="EC" id="6.3.2.17" evidence="17"/>
<comment type="catalytic activity">
    <reaction evidence="16 17">
        <text>(6S)-5,6,7,8-tetrahydrofolyl-(gamma-L-Glu)(n) + L-glutamate + ATP = (6S)-5,6,7,8-tetrahydrofolyl-(gamma-L-Glu)(n+1) + ADP + phosphate + H(+)</text>
        <dbReference type="Rhea" id="RHEA:10580"/>
        <dbReference type="Rhea" id="RHEA-COMP:14738"/>
        <dbReference type="Rhea" id="RHEA-COMP:14740"/>
        <dbReference type="ChEBI" id="CHEBI:15378"/>
        <dbReference type="ChEBI" id="CHEBI:29985"/>
        <dbReference type="ChEBI" id="CHEBI:30616"/>
        <dbReference type="ChEBI" id="CHEBI:43474"/>
        <dbReference type="ChEBI" id="CHEBI:141005"/>
        <dbReference type="ChEBI" id="CHEBI:456216"/>
        <dbReference type="EC" id="6.3.2.17"/>
    </reaction>
</comment>
<keyword evidence="14" id="KW-0496">Mitochondrion</keyword>
<evidence type="ECO:0000256" key="2">
    <source>
        <dbReference type="ARBA" id="ARBA00004305"/>
    </source>
</evidence>
<evidence type="ECO:0000256" key="7">
    <source>
        <dbReference type="ARBA" id="ARBA00022563"/>
    </source>
</evidence>
<evidence type="ECO:0000313" key="20">
    <source>
        <dbReference type="EMBL" id="OBR89295.1"/>
    </source>
</evidence>
<comment type="function">
    <text evidence="17">Catalyzes conversion of folates to polyglutamate derivatives allowing concentration of folate compounds in the cell and the intracellular retention of these cofactors, which are important substrates for most of the folate-dependent enzymes that are involved in one-carbon transfer reactions involved in purine, pyrimidine and amino acid synthesis.</text>
</comment>
<evidence type="ECO:0000256" key="17">
    <source>
        <dbReference type="PIRNR" id="PIRNR038895"/>
    </source>
</evidence>
<dbReference type="InterPro" id="IPR023600">
    <property type="entry name" value="Folylpolyglutamate_synth_euk"/>
</dbReference>
<dbReference type="SUPFAM" id="SSF53244">
    <property type="entry name" value="MurD-like peptide ligases, peptide-binding domain"/>
    <property type="match status" value="1"/>
</dbReference>
<evidence type="ECO:0000256" key="14">
    <source>
        <dbReference type="ARBA" id="ARBA00023128"/>
    </source>
</evidence>
<dbReference type="PANTHER" id="PTHR11136">
    <property type="entry name" value="FOLYLPOLYGLUTAMATE SYNTHASE-RELATED"/>
    <property type="match status" value="1"/>
</dbReference>
<keyword evidence="11" id="KW-0999">Mitochondrion inner membrane</keyword>
<feature type="binding site" evidence="19">
    <location>
        <position position="196"/>
    </location>
    <ligand>
        <name>Mg(2+)</name>
        <dbReference type="ChEBI" id="CHEBI:18420"/>
        <label>1</label>
    </ligand>
</feature>
<keyword evidence="6" id="KW-0963">Cytoplasm</keyword>
<dbReference type="STRING" id="1296121.A0A1A6AGU4"/>
<evidence type="ECO:0000256" key="13">
    <source>
        <dbReference type="ARBA" id="ARBA00022842"/>
    </source>
</evidence>
<keyword evidence="7 17" id="KW-0554">One-carbon metabolism</keyword>
<keyword evidence="13 19" id="KW-0460">Magnesium</keyword>
<dbReference type="FunFam" id="3.40.1190.10:FF:000009">
    <property type="entry name" value="Folylpolyglutamate synthase"/>
    <property type="match status" value="1"/>
</dbReference>
<evidence type="ECO:0000256" key="11">
    <source>
        <dbReference type="ARBA" id="ARBA00022792"/>
    </source>
</evidence>
<dbReference type="EMBL" id="CP144530">
    <property type="protein sequence ID" value="WWC58573.1"/>
    <property type="molecule type" value="Genomic_DNA"/>
</dbReference>
<keyword evidence="12 18" id="KW-0067">ATP-binding</keyword>
<keyword evidence="15" id="KW-0472">Membrane</keyword>
<dbReference type="Gene3D" id="3.90.190.20">
    <property type="entry name" value="Mur ligase, C-terminal domain"/>
    <property type="match status" value="1"/>
</dbReference>
<evidence type="ECO:0000256" key="19">
    <source>
        <dbReference type="PIRSR" id="PIRSR038895-2"/>
    </source>
</evidence>
<feature type="binding site" evidence="18">
    <location>
        <position position="331"/>
    </location>
    <ligand>
        <name>ATP</name>
        <dbReference type="ChEBI" id="CHEBI:30616"/>
    </ligand>
</feature>
<evidence type="ECO:0000256" key="12">
    <source>
        <dbReference type="ARBA" id="ARBA00022840"/>
    </source>
</evidence>
<dbReference type="OrthoDB" id="5212574at2759"/>
<dbReference type="UniPathway" id="UPA00850"/>
<dbReference type="GO" id="GO:0046872">
    <property type="term" value="F:metal ion binding"/>
    <property type="evidence" value="ECO:0007669"/>
    <property type="project" value="UniProtKB-KW"/>
</dbReference>
<dbReference type="Proteomes" id="UP000078595">
    <property type="component" value="Chromosome 1"/>
</dbReference>
<dbReference type="KEGG" id="kdj:28964819"/>
<evidence type="ECO:0000256" key="18">
    <source>
        <dbReference type="PIRSR" id="PIRSR038895-1"/>
    </source>
</evidence>
<feature type="binding site" evidence="19">
    <location>
        <position position="95"/>
    </location>
    <ligand>
        <name>Mg(2+)</name>
        <dbReference type="ChEBI" id="CHEBI:18420"/>
        <label>1</label>
    </ligand>
</feature>
<feature type="binding site" evidence="18">
    <location>
        <position position="317"/>
    </location>
    <ligand>
        <name>ATP</name>
        <dbReference type="ChEBI" id="CHEBI:30616"/>
    </ligand>
</feature>
<dbReference type="InterPro" id="IPR001645">
    <property type="entry name" value="Folylpolyglutamate_synth"/>
</dbReference>
<evidence type="ECO:0000256" key="9">
    <source>
        <dbReference type="ARBA" id="ARBA00022723"/>
    </source>
</evidence>
<evidence type="ECO:0000256" key="6">
    <source>
        <dbReference type="ARBA" id="ARBA00022490"/>
    </source>
</evidence>
<dbReference type="SUPFAM" id="SSF53623">
    <property type="entry name" value="MurD-like peptide ligases, catalytic domain"/>
    <property type="match status" value="1"/>
</dbReference>
<dbReference type="GO" id="GO:0005743">
    <property type="term" value="C:mitochondrial inner membrane"/>
    <property type="evidence" value="ECO:0007669"/>
    <property type="project" value="UniProtKB-SubCell"/>
</dbReference>
<dbReference type="PANTHER" id="PTHR11136:SF5">
    <property type="entry name" value="FOLYLPOLYGLUTAMATE SYNTHASE, MITOCHONDRIAL"/>
    <property type="match status" value="1"/>
</dbReference>
<reference evidence="20" key="1">
    <citation type="submission" date="2013-07" db="EMBL/GenBank/DDBJ databases">
        <title>The Genome Sequence of Cryptococcus dejecticola CBS10117.</title>
        <authorList>
            <consortium name="The Broad Institute Genome Sequencing Platform"/>
            <person name="Cuomo C."/>
            <person name="Litvintseva A."/>
            <person name="Chen Y."/>
            <person name="Heitman J."/>
            <person name="Sun S."/>
            <person name="Springer D."/>
            <person name="Dromer F."/>
            <person name="Young S.K."/>
            <person name="Zeng Q."/>
            <person name="Gargeya S."/>
            <person name="Fitzgerald M."/>
            <person name="Abouelleil A."/>
            <person name="Alvarado L."/>
            <person name="Berlin A.M."/>
            <person name="Chapman S.B."/>
            <person name="Dewar J."/>
            <person name="Goldberg J."/>
            <person name="Griggs A."/>
            <person name="Gujja S."/>
            <person name="Hansen M."/>
            <person name="Howarth C."/>
            <person name="Imamovic A."/>
            <person name="Larimer J."/>
            <person name="McCowan C."/>
            <person name="Murphy C."/>
            <person name="Pearson M."/>
            <person name="Priest M."/>
            <person name="Roberts A."/>
            <person name="Saif S."/>
            <person name="Shea T."/>
            <person name="Sykes S."/>
            <person name="Wortman J."/>
            <person name="Nusbaum C."/>
            <person name="Birren B."/>
        </authorList>
    </citation>
    <scope>NUCLEOTIDE SEQUENCE [LARGE SCALE GENOMIC DNA]</scope>
    <source>
        <strain evidence="20">CBS 10117</strain>
    </source>
</reference>
<comment type="similarity">
    <text evidence="5 17">Belongs to the folylpolyglutamate synthase family.</text>
</comment>
<reference evidence="21" key="2">
    <citation type="submission" date="2013-07" db="EMBL/GenBank/DDBJ databases">
        <authorList>
            <consortium name="The Broad Institute Genome Sequencing Platform"/>
            <person name="Cuomo C."/>
            <person name="Litvintseva A."/>
            <person name="Chen Y."/>
            <person name="Heitman J."/>
            <person name="Sun S."/>
            <person name="Springer D."/>
            <person name="Dromer F."/>
            <person name="Young S.K."/>
            <person name="Zeng Q."/>
            <person name="Gargeya S."/>
            <person name="Fitzgerald M."/>
            <person name="Abouelleil A."/>
            <person name="Alvarado L."/>
            <person name="Berlin A.M."/>
            <person name="Chapman S.B."/>
            <person name="Dewar J."/>
            <person name="Goldberg J."/>
            <person name="Griggs A."/>
            <person name="Gujja S."/>
            <person name="Hansen M."/>
            <person name="Howarth C."/>
            <person name="Imamovic A."/>
            <person name="Larimer J."/>
            <person name="McCowan C."/>
            <person name="Murphy C."/>
            <person name="Pearson M."/>
            <person name="Priest M."/>
            <person name="Roberts A."/>
            <person name="Saif S."/>
            <person name="Shea T."/>
            <person name="Sykes S."/>
            <person name="Wortman J."/>
            <person name="Nusbaum C."/>
            <person name="Birren B."/>
        </authorList>
    </citation>
    <scope>NUCLEOTIDE SEQUENCE</scope>
    <source>
        <strain evidence="21">CBS 10117</strain>
    </source>
</reference>
<protein>
    <recommendedName>
        <fullName evidence="17">Folylpolyglutamate synthase</fullName>
        <ecNumber evidence="17">6.3.2.17</ecNumber>
    </recommendedName>
    <alternativeName>
        <fullName evidence="17">Folylpoly-gamma-glutamate synthetase</fullName>
    </alternativeName>
    <alternativeName>
        <fullName evidence="17">Tetrahydrofolylpolyglutamate synthase</fullName>
    </alternativeName>
</protein>
<evidence type="ECO:0000313" key="22">
    <source>
        <dbReference type="Proteomes" id="UP000078595"/>
    </source>
</evidence>
<keyword evidence="22" id="KW-1185">Reference proteome</keyword>
<keyword evidence="9 19" id="KW-0479">Metal-binding</keyword>
<evidence type="ECO:0000256" key="1">
    <source>
        <dbReference type="ARBA" id="ARBA00004273"/>
    </source>
</evidence>
<dbReference type="NCBIfam" id="TIGR01499">
    <property type="entry name" value="folC"/>
    <property type="match status" value="1"/>
</dbReference>
<accession>A0A1A6AGU4</accession>
<dbReference type="GeneID" id="28964819"/>
<evidence type="ECO:0000256" key="3">
    <source>
        <dbReference type="ARBA" id="ARBA00004496"/>
    </source>
</evidence>
<feature type="binding site" evidence="19">
    <location>
        <position position="168"/>
    </location>
    <ligand>
        <name>Mg(2+)</name>
        <dbReference type="ChEBI" id="CHEBI:18420"/>
        <label>1</label>
    </ligand>
</feature>
<dbReference type="FunFam" id="3.90.190.20:FF:000017">
    <property type="entry name" value="Folylpolyglutamate synthase"/>
    <property type="match status" value="1"/>
</dbReference>